<accession>A0ABR0HC12</accession>
<dbReference type="InterPro" id="IPR058334">
    <property type="entry name" value="DUF8021"/>
</dbReference>
<proteinExistence type="predicted"/>
<dbReference type="Proteomes" id="UP001326199">
    <property type="component" value="Unassembled WGS sequence"/>
</dbReference>
<evidence type="ECO:0000259" key="1">
    <source>
        <dbReference type="Pfam" id="PF26061"/>
    </source>
</evidence>
<reference evidence="2 3" key="1">
    <citation type="journal article" date="2023" name="bioRxiv">
        <title>High-quality genome assemblies of four members of thePodospora anserinaspecies complex.</title>
        <authorList>
            <person name="Ament-Velasquez S.L."/>
            <person name="Vogan A.A."/>
            <person name="Wallerman O."/>
            <person name="Hartmann F."/>
            <person name="Gautier V."/>
            <person name="Silar P."/>
            <person name="Giraud T."/>
            <person name="Johannesson H."/>
        </authorList>
    </citation>
    <scope>NUCLEOTIDE SEQUENCE [LARGE SCALE GENOMIC DNA]</scope>
    <source>
        <strain evidence="2 3">CBS 411.78</strain>
    </source>
</reference>
<organism evidence="2 3">
    <name type="scientific">Podospora pseudopauciseta</name>
    <dbReference type="NCBI Taxonomy" id="2093780"/>
    <lineage>
        <taxon>Eukaryota</taxon>
        <taxon>Fungi</taxon>
        <taxon>Dikarya</taxon>
        <taxon>Ascomycota</taxon>
        <taxon>Pezizomycotina</taxon>
        <taxon>Sordariomycetes</taxon>
        <taxon>Sordariomycetidae</taxon>
        <taxon>Sordariales</taxon>
        <taxon>Podosporaceae</taxon>
        <taxon>Podospora</taxon>
    </lineage>
</organism>
<dbReference type="EMBL" id="JAFFHB010000005">
    <property type="protein sequence ID" value="KAK4665611.1"/>
    <property type="molecule type" value="Genomic_DNA"/>
</dbReference>
<name>A0ABR0HC12_9PEZI</name>
<sequence>MAEYHRSKSYYHRLTHLNRSPALLSVTLTMPSTSHINIWAVLAATVQLTAGIPLSPAATDCNRAVLAEAADAYVASQKAGSLAPLQEFVASGWEYEENNERIDATKSVLTQGLAIDHRRTIYDLVDCATFTELIAANNPQPHVIGTQIRHGADGKVTLIDSVASTTGSWLFNAQNTLKYALQEKWDIIPEGKRDSREKIKAAGDAYMSMWDDAKASSLVPWGAPCARLEGGAYTGRGDEDTCRQGIPTNSSQAPNTRRRYVIDESMGSVNIICVWEHMMNAADSHEFRLENGKVRYIHTMTECGGRVCRL</sequence>
<protein>
    <recommendedName>
        <fullName evidence="1">DUF8021 domain-containing protein</fullName>
    </recommendedName>
</protein>
<keyword evidence="3" id="KW-1185">Reference proteome</keyword>
<dbReference type="RefSeq" id="XP_062765577.1">
    <property type="nucleotide sequence ID" value="XM_062912591.1"/>
</dbReference>
<feature type="domain" description="DUF8021" evidence="1">
    <location>
        <begin position="192"/>
        <end position="301"/>
    </location>
</feature>
<evidence type="ECO:0000313" key="3">
    <source>
        <dbReference type="Proteomes" id="UP001326199"/>
    </source>
</evidence>
<comment type="caution">
    <text evidence="2">The sequence shown here is derived from an EMBL/GenBank/DDBJ whole genome shotgun (WGS) entry which is preliminary data.</text>
</comment>
<evidence type="ECO:0000313" key="2">
    <source>
        <dbReference type="EMBL" id="KAK4665611.1"/>
    </source>
</evidence>
<gene>
    <name evidence="2" type="ORF">QC763_409620</name>
</gene>
<dbReference type="GeneID" id="87932934"/>
<dbReference type="Pfam" id="PF26061">
    <property type="entry name" value="DUF8021"/>
    <property type="match status" value="1"/>
</dbReference>